<dbReference type="Proteomes" id="UP000632289">
    <property type="component" value="Unassembled WGS sequence"/>
</dbReference>
<dbReference type="EMBL" id="JACXYU010000006">
    <property type="protein sequence ID" value="MBD3932706.1"/>
    <property type="molecule type" value="Genomic_DNA"/>
</dbReference>
<reference evidence="2" key="1">
    <citation type="submission" date="2020-09" db="EMBL/GenBank/DDBJ databases">
        <title>Secondary metabolite and genome analysis of marine Streptomyces chumphonensis KK1-2T.</title>
        <authorList>
            <person name="Phongsopitanun W."/>
            <person name="Kanchanasin P."/>
            <person name="Pittayakhajonwut P."/>
            <person name="Suwanborirux K."/>
            <person name="Tanasupawat S."/>
        </authorList>
    </citation>
    <scope>NUCLEOTIDE SEQUENCE</scope>
    <source>
        <strain evidence="2">KK1-2</strain>
    </source>
</reference>
<dbReference type="RefSeq" id="WP_191209998.1">
    <property type="nucleotide sequence ID" value="NZ_BAABKL010000014.1"/>
</dbReference>
<keyword evidence="3" id="KW-1185">Reference proteome</keyword>
<protein>
    <submittedName>
        <fullName evidence="2">Uncharacterized protein</fullName>
    </submittedName>
</protein>
<evidence type="ECO:0000313" key="2">
    <source>
        <dbReference type="EMBL" id="MBD3932706.1"/>
    </source>
</evidence>
<feature type="region of interest" description="Disordered" evidence="1">
    <location>
        <begin position="164"/>
        <end position="201"/>
    </location>
</feature>
<gene>
    <name evidence="2" type="ORF">IF129_14235</name>
</gene>
<dbReference type="AlphaFoldDB" id="A0A927F1Q3"/>
<feature type="region of interest" description="Disordered" evidence="1">
    <location>
        <begin position="137"/>
        <end position="156"/>
    </location>
</feature>
<organism evidence="2 3">
    <name type="scientific">Streptomyces chumphonensis</name>
    <dbReference type="NCBI Taxonomy" id="1214925"/>
    <lineage>
        <taxon>Bacteria</taxon>
        <taxon>Bacillati</taxon>
        <taxon>Actinomycetota</taxon>
        <taxon>Actinomycetes</taxon>
        <taxon>Kitasatosporales</taxon>
        <taxon>Streptomycetaceae</taxon>
        <taxon>Streptomyces</taxon>
    </lineage>
</organism>
<name>A0A927F1Q3_9ACTN</name>
<evidence type="ECO:0000256" key="1">
    <source>
        <dbReference type="SAM" id="MobiDB-lite"/>
    </source>
</evidence>
<proteinExistence type="predicted"/>
<accession>A0A927F1Q3</accession>
<feature type="region of interest" description="Disordered" evidence="1">
    <location>
        <begin position="87"/>
        <end position="115"/>
    </location>
</feature>
<comment type="caution">
    <text evidence="2">The sequence shown here is derived from an EMBL/GenBank/DDBJ whole genome shotgun (WGS) entry which is preliminary data.</text>
</comment>
<sequence length="518" mass="56661">MTAAPARPASERDLVRLPGPRRHLDRLERDLRSGRSCVWYFPDTMVGSGRAELFLRELYVRFVEPIPVPGAVTVPTDDRAGEAAVGHRGFAAPEPEDRSPGGDDGPGLWPDDNSFDADDAYGALLGSLAGVSAAPPPSFPRLGASPGPPTSAPTSLSERLARELGVEGDPLSELVRRTDHRRHPRSDDGTRDGTPSGTPPLIVVRGWVENSPEELARLLRTAHAVFRDEGIGAEDRPRFLVAARSGDLPHTAFGIGPRHDHVTLHWWWRVWTRLDSEVLLAWRPRPHAGAAEALFHRVTDAVVAEVCGPDLDSALALREAWSGGDLDSLRSALAGVLPRASSAVERARLRRMSTAHASAPSAELRDAWSSGAVDSWDGHVRPVLGHHLLDPGSTELRTLVCHAQNRVLLPLIDEGRAAFIDLVPGLLRKEVSLDHFREQARSQYQITRRLPAAPLVELEVADLQRASRLLDLTTDQRHRLSTLSDARNHLSHLRPLTHRQLEDLAQALTNDWLADGSG</sequence>
<evidence type="ECO:0000313" key="3">
    <source>
        <dbReference type="Proteomes" id="UP000632289"/>
    </source>
</evidence>